<name>A0A1W6K3J7_9CREN</name>
<evidence type="ECO:0000256" key="7">
    <source>
        <dbReference type="SAM" id="Phobius"/>
    </source>
</evidence>
<dbReference type="InterPro" id="IPR050171">
    <property type="entry name" value="MFS_Transporters"/>
</dbReference>
<comment type="subcellular location">
    <subcellularLocation>
        <location evidence="1">Cell membrane</location>
        <topology evidence="1">Multi-pass membrane protein</topology>
    </subcellularLocation>
</comment>
<keyword evidence="3" id="KW-1003">Cell membrane</keyword>
<evidence type="ECO:0000313" key="9">
    <source>
        <dbReference type="EMBL" id="ARM77086.1"/>
    </source>
</evidence>
<dbReference type="PANTHER" id="PTHR23517">
    <property type="entry name" value="RESISTANCE PROTEIN MDTM, PUTATIVE-RELATED-RELATED"/>
    <property type="match status" value="1"/>
</dbReference>
<dbReference type="SUPFAM" id="SSF103473">
    <property type="entry name" value="MFS general substrate transporter"/>
    <property type="match status" value="1"/>
</dbReference>
<feature type="transmembrane region" description="Helical" evidence="7">
    <location>
        <begin position="36"/>
        <end position="58"/>
    </location>
</feature>
<feature type="transmembrane region" description="Helical" evidence="7">
    <location>
        <begin position="160"/>
        <end position="178"/>
    </location>
</feature>
<keyword evidence="4 7" id="KW-0812">Transmembrane</keyword>
<gene>
    <name evidence="9" type="ORF">B6F84_05895</name>
</gene>
<feature type="transmembrane region" description="Helical" evidence="7">
    <location>
        <begin position="198"/>
        <end position="220"/>
    </location>
</feature>
<dbReference type="PANTHER" id="PTHR23517:SF14">
    <property type="entry name" value="PUTATIVE-RELATED"/>
    <property type="match status" value="1"/>
</dbReference>
<dbReference type="GO" id="GO:0022857">
    <property type="term" value="F:transmembrane transporter activity"/>
    <property type="evidence" value="ECO:0007669"/>
    <property type="project" value="InterPro"/>
</dbReference>
<proteinExistence type="predicted"/>
<feature type="transmembrane region" description="Helical" evidence="7">
    <location>
        <begin position="226"/>
        <end position="245"/>
    </location>
</feature>
<feature type="transmembrane region" description="Helical" evidence="7">
    <location>
        <begin position="346"/>
        <end position="366"/>
    </location>
</feature>
<evidence type="ECO:0000256" key="4">
    <source>
        <dbReference type="ARBA" id="ARBA00022692"/>
    </source>
</evidence>
<keyword evidence="6 7" id="KW-0472">Membrane</keyword>
<organism evidence="9 10">
    <name type="scientific">Acidianus manzaensis</name>
    <dbReference type="NCBI Taxonomy" id="282676"/>
    <lineage>
        <taxon>Archaea</taxon>
        <taxon>Thermoproteota</taxon>
        <taxon>Thermoprotei</taxon>
        <taxon>Sulfolobales</taxon>
        <taxon>Sulfolobaceae</taxon>
        <taxon>Acidianus</taxon>
    </lineage>
</organism>
<protein>
    <submittedName>
        <fullName evidence="9">MFS transporter</fullName>
    </submittedName>
</protein>
<dbReference type="Proteomes" id="UP000193404">
    <property type="component" value="Chromosome"/>
</dbReference>
<evidence type="ECO:0000256" key="5">
    <source>
        <dbReference type="ARBA" id="ARBA00022989"/>
    </source>
</evidence>
<evidence type="ECO:0000256" key="6">
    <source>
        <dbReference type="ARBA" id="ARBA00023136"/>
    </source>
</evidence>
<feature type="transmembrane region" description="Helical" evidence="7">
    <location>
        <begin position="70"/>
        <end position="100"/>
    </location>
</feature>
<evidence type="ECO:0000256" key="3">
    <source>
        <dbReference type="ARBA" id="ARBA00022475"/>
    </source>
</evidence>
<reference evidence="9 10" key="1">
    <citation type="submission" date="2017-03" db="EMBL/GenBank/DDBJ databases">
        <title>Sulfur activation and transportation mechanism of thermophilic Archaea Acidianus manzaensis YN-25.</title>
        <authorList>
            <person name="Ma Y."/>
            <person name="Yang Y."/>
            <person name="Xia J."/>
        </authorList>
    </citation>
    <scope>NUCLEOTIDE SEQUENCE [LARGE SCALE GENOMIC DNA]</scope>
    <source>
        <strain evidence="9 10">YN-25</strain>
    </source>
</reference>
<dbReference type="Pfam" id="PF07690">
    <property type="entry name" value="MFS_1"/>
    <property type="match status" value="1"/>
</dbReference>
<dbReference type="RefSeq" id="WP_148691386.1">
    <property type="nucleotide sequence ID" value="NZ_CP020477.1"/>
</dbReference>
<evidence type="ECO:0000313" key="10">
    <source>
        <dbReference type="Proteomes" id="UP000193404"/>
    </source>
</evidence>
<dbReference type="InterPro" id="IPR011701">
    <property type="entry name" value="MFS"/>
</dbReference>
<dbReference type="STRING" id="282676.B6F84_05895"/>
<dbReference type="InterPro" id="IPR036259">
    <property type="entry name" value="MFS_trans_sf"/>
</dbReference>
<dbReference type="InterPro" id="IPR020846">
    <property type="entry name" value="MFS_dom"/>
</dbReference>
<keyword evidence="2" id="KW-0813">Transport</keyword>
<dbReference type="OrthoDB" id="117970at2157"/>
<feature type="transmembrane region" description="Helical" evidence="7">
    <location>
        <begin position="257"/>
        <end position="280"/>
    </location>
</feature>
<keyword evidence="10" id="KW-1185">Reference proteome</keyword>
<keyword evidence="5 7" id="KW-1133">Transmembrane helix</keyword>
<feature type="transmembrane region" description="Helical" evidence="7">
    <location>
        <begin position="318"/>
        <end position="340"/>
    </location>
</feature>
<dbReference type="PROSITE" id="PS50850">
    <property type="entry name" value="MFS"/>
    <property type="match status" value="1"/>
</dbReference>
<feature type="transmembrane region" description="Helical" evidence="7">
    <location>
        <begin position="7"/>
        <end position="30"/>
    </location>
</feature>
<dbReference type="Gene3D" id="1.20.1250.20">
    <property type="entry name" value="MFS general substrate transporter like domains"/>
    <property type="match status" value="2"/>
</dbReference>
<dbReference type="KEGG" id="aman:B6F84_05895"/>
<evidence type="ECO:0000256" key="2">
    <source>
        <dbReference type="ARBA" id="ARBA00022448"/>
    </source>
</evidence>
<accession>A0A1W6K3J7</accession>
<evidence type="ECO:0000259" key="8">
    <source>
        <dbReference type="PROSITE" id="PS50850"/>
    </source>
</evidence>
<evidence type="ECO:0000256" key="1">
    <source>
        <dbReference type="ARBA" id="ARBA00004651"/>
    </source>
</evidence>
<dbReference type="GeneID" id="41590433"/>
<dbReference type="GO" id="GO:0005886">
    <property type="term" value="C:plasma membrane"/>
    <property type="evidence" value="ECO:0007669"/>
    <property type="project" value="UniProtKB-SubCell"/>
</dbReference>
<dbReference type="AlphaFoldDB" id="A0A1W6K3J7"/>
<feature type="domain" description="Major facilitator superfamily (MFS) profile" evidence="8">
    <location>
        <begin position="157"/>
        <end position="374"/>
    </location>
</feature>
<dbReference type="EMBL" id="CP020477">
    <property type="protein sequence ID" value="ARM77086.1"/>
    <property type="molecule type" value="Genomic_DNA"/>
</dbReference>
<sequence>MRETTKLALLGGMRSLGGSMVWPFIGFALYETYHFSFTFVSIFYILQGIVSIIAYILGGYLTDFLGRIKIMILSSIFSSISLFLAFLINIPIAVSLLILIQTLFNSIYNVGNTSIIGDLNKEFTNLVRSFSKIRVGINAGWSVGPVIGGLLFTTLGFRDILFFASILSLLALPLLFKFPEFKGKIEVSFHLTKNLAKFLIPTFFTFMIMGQLGFSLLTYYNLVDKFTTFQVSLLFMINGLLIVMFQNMIGKKLTTKMIIPGMAIYSIAYFSIAFITNFLWACIDVGAITLGEMIVSPLSQAIASSLTDKETRGRTIGVYGMITALGRVSGSSFSSYLMNYFLYSPLLLWGAIASSGVISIIFYYIFKTYMQNLT</sequence>